<dbReference type="InterPro" id="IPR000719">
    <property type="entry name" value="Prot_kinase_dom"/>
</dbReference>
<accession>A0ABY5HPY1</accession>
<dbReference type="PROSITE" id="PS50011">
    <property type="entry name" value="PROTEIN_KINASE_DOM"/>
    <property type="match status" value="1"/>
</dbReference>
<proteinExistence type="predicted"/>
<organism evidence="2 3">
    <name type="scientific">Marinobacterium rhizophilum</name>
    <dbReference type="NCBI Taxonomy" id="420402"/>
    <lineage>
        <taxon>Bacteria</taxon>
        <taxon>Pseudomonadati</taxon>
        <taxon>Pseudomonadota</taxon>
        <taxon>Gammaproteobacteria</taxon>
        <taxon>Oceanospirillales</taxon>
        <taxon>Oceanospirillaceae</taxon>
        <taxon>Marinobacterium</taxon>
    </lineage>
</organism>
<dbReference type="Pfam" id="PF03118">
    <property type="entry name" value="RNA_pol_A_CTD"/>
    <property type="match status" value="1"/>
</dbReference>
<reference evidence="2" key="1">
    <citation type="submission" date="2021-04" db="EMBL/GenBank/DDBJ databases">
        <title>Oceanospirillales bacteria with DddD are important DMSP degraders in coastal seawater.</title>
        <authorList>
            <person name="Liu J."/>
        </authorList>
    </citation>
    <scope>NUCLEOTIDE SEQUENCE</scope>
    <source>
        <strain evidence="2">D13-1</strain>
    </source>
</reference>
<dbReference type="SUPFAM" id="SSF56112">
    <property type="entry name" value="Protein kinase-like (PK-like)"/>
    <property type="match status" value="1"/>
</dbReference>
<name>A0ABY5HPY1_9GAMM</name>
<evidence type="ECO:0000313" key="3">
    <source>
        <dbReference type="Proteomes" id="UP001058461"/>
    </source>
</evidence>
<protein>
    <recommendedName>
        <fullName evidence="1">Protein kinase domain-containing protein</fullName>
    </recommendedName>
</protein>
<dbReference type="EMBL" id="CP073347">
    <property type="protein sequence ID" value="UTW14491.1"/>
    <property type="molecule type" value="Genomic_DNA"/>
</dbReference>
<sequence length="435" mass="49179">MQGSSLHLILFDFSLSSVGSDNITAGTLAYMDPFIRDPGRRRWDDHAERFSAALTLYEMAAGALPGWASAEGLPPQLEGELDVDRTVFDPSIRDRMVEFFRRALVRDVRQRFASAGDMLREWRNIFHETRTDIQHSTVHPRERTCPVSEAQLDTQIGLLELSPQALDTLSRRNVNTVSELIKLNRSRVRVWTGVGVKTRNELSDIIGQLQTRLLEDQQLRQLDTGDTTIVSVDRLFQQIMPKATKATDPTRLRFLNEYLGRLDEEAPRGVHNVHWPTPAAISGHLGIETLIVRELIDKVVTQWGKIKAITDLREEIVSLLEDNGGVMTAVELADAVLLRRGSVQDSPLRERWSYAGLRAAVETELSKQEPRWLLRRSGSRFLIADNRERRGEELADYANDLGELADECANQYPLLSPVRALEKIRAVPAPESFSL</sequence>
<gene>
    <name evidence="2" type="ORF">KDW95_22445</name>
</gene>
<feature type="domain" description="Protein kinase" evidence="1">
    <location>
        <begin position="1"/>
        <end position="123"/>
    </location>
</feature>
<evidence type="ECO:0000313" key="2">
    <source>
        <dbReference type="EMBL" id="UTW14491.1"/>
    </source>
</evidence>
<keyword evidence="3" id="KW-1185">Reference proteome</keyword>
<dbReference type="Proteomes" id="UP001058461">
    <property type="component" value="Chromosome"/>
</dbReference>
<dbReference type="InterPro" id="IPR011260">
    <property type="entry name" value="RNAP_asu_C"/>
</dbReference>
<dbReference type="InterPro" id="IPR011009">
    <property type="entry name" value="Kinase-like_dom_sf"/>
</dbReference>
<dbReference type="Gene3D" id="1.10.510.10">
    <property type="entry name" value="Transferase(Phosphotransferase) domain 1"/>
    <property type="match status" value="1"/>
</dbReference>
<dbReference type="Gene3D" id="1.10.150.20">
    <property type="entry name" value="5' to 3' exonuclease, C-terminal subdomain"/>
    <property type="match status" value="1"/>
</dbReference>
<dbReference type="SUPFAM" id="SSF47789">
    <property type="entry name" value="C-terminal domain of RNA polymerase alpha subunit"/>
    <property type="match status" value="1"/>
</dbReference>
<evidence type="ECO:0000259" key="1">
    <source>
        <dbReference type="PROSITE" id="PS50011"/>
    </source>
</evidence>